<dbReference type="RefSeq" id="WP_390211469.1">
    <property type="nucleotide sequence ID" value="NZ_JBHLXJ010000008.1"/>
</dbReference>
<comment type="caution">
    <text evidence="2">The sequence shown here is derived from an EMBL/GenBank/DDBJ whole genome shotgun (WGS) entry which is preliminary data.</text>
</comment>
<name>A0ABV6IDF9_9BURK</name>
<proteinExistence type="inferred from homology"/>
<gene>
    <name evidence="2" type="ORF">ACFFJH_07795</name>
</gene>
<dbReference type="Gene3D" id="3.30.110.70">
    <property type="entry name" value="Hypothetical protein apc22750. Chain B"/>
    <property type="match status" value="1"/>
</dbReference>
<evidence type="ECO:0000313" key="3">
    <source>
        <dbReference type="Proteomes" id="UP001589844"/>
    </source>
</evidence>
<dbReference type="EMBL" id="JBHLXJ010000008">
    <property type="protein sequence ID" value="MFC0349707.1"/>
    <property type="molecule type" value="Genomic_DNA"/>
</dbReference>
<protein>
    <submittedName>
        <fullName evidence="2">YbjQ family protein</fullName>
    </submittedName>
</protein>
<evidence type="ECO:0000256" key="1">
    <source>
        <dbReference type="ARBA" id="ARBA00010751"/>
    </source>
</evidence>
<comment type="similarity">
    <text evidence="1">Belongs to the UPF0145 family.</text>
</comment>
<sequence length="189" mass="20770">MSKLCLKCNYTRQPSDTSPEYECPKCGAIYAKVEEYLASQKEIQKNEQASLAQARLTKNWSNVDPTLIKKELKKVIFSTIESVPGYEIEEIVDVVCGDFTHAFGAMSEAIDGLARNLVGSGRSHHTEILITKARAEILKILQHEAMAADAHAIIGLRFTYEEISGANGHGVFIVTGMGTAVKLKKKPSQ</sequence>
<dbReference type="SUPFAM" id="SSF117782">
    <property type="entry name" value="YbjQ-like"/>
    <property type="match status" value="1"/>
</dbReference>
<evidence type="ECO:0000313" key="2">
    <source>
        <dbReference type="EMBL" id="MFC0349707.1"/>
    </source>
</evidence>
<dbReference type="PANTHER" id="PTHR34068">
    <property type="entry name" value="UPF0145 PROTEIN YBJQ"/>
    <property type="match status" value="1"/>
</dbReference>
<dbReference type="Proteomes" id="UP001589844">
    <property type="component" value="Unassembled WGS sequence"/>
</dbReference>
<dbReference type="Pfam" id="PF01906">
    <property type="entry name" value="YbjQ_1"/>
    <property type="match status" value="1"/>
</dbReference>
<accession>A0ABV6IDF9</accession>
<organism evidence="2 3">
    <name type="scientific">Undibacterium danionis</name>
    <dbReference type="NCBI Taxonomy" id="1812100"/>
    <lineage>
        <taxon>Bacteria</taxon>
        <taxon>Pseudomonadati</taxon>
        <taxon>Pseudomonadota</taxon>
        <taxon>Betaproteobacteria</taxon>
        <taxon>Burkholderiales</taxon>
        <taxon>Oxalobacteraceae</taxon>
        <taxon>Undibacterium</taxon>
    </lineage>
</organism>
<dbReference type="InterPro" id="IPR035439">
    <property type="entry name" value="UPF0145_dom_sf"/>
</dbReference>
<keyword evidence="3" id="KW-1185">Reference proteome</keyword>
<dbReference type="InterPro" id="IPR002765">
    <property type="entry name" value="UPF0145_YbjQ-like"/>
</dbReference>
<reference evidence="2 3" key="1">
    <citation type="submission" date="2024-09" db="EMBL/GenBank/DDBJ databases">
        <authorList>
            <person name="Sun Q."/>
            <person name="Mori K."/>
        </authorList>
    </citation>
    <scope>NUCLEOTIDE SEQUENCE [LARGE SCALE GENOMIC DNA]</scope>
    <source>
        <strain evidence="2 3">CCM 8677</strain>
    </source>
</reference>